<keyword evidence="7" id="KW-0393">Immunoglobulin domain</keyword>
<dbReference type="InterPro" id="IPR036316">
    <property type="entry name" value="Pili_assmbl_chap_C_dom_sf"/>
</dbReference>
<evidence type="ECO:0000256" key="4">
    <source>
        <dbReference type="ARBA" id="ARBA00022729"/>
    </source>
</evidence>
<dbReference type="Pfam" id="PF02753">
    <property type="entry name" value="PapD_C"/>
    <property type="match status" value="1"/>
</dbReference>
<dbReference type="PROSITE" id="PS00635">
    <property type="entry name" value="PILI_CHAPERONE"/>
    <property type="match status" value="1"/>
</dbReference>
<evidence type="ECO:0000256" key="6">
    <source>
        <dbReference type="ARBA" id="ARBA00023186"/>
    </source>
</evidence>
<reference evidence="13" key="1">
    <citation type="journal article" date="2019" name="Int. J. Syst. Evol. Microbiol.">
        <title>The Global Catalogue of Microorganisms (GCM) 10K type strain sequencing project: providing services to taxonomists for standard genome sequencing and annotation.</title>
        <authorList>
            <consortium name="The Broad Institute Genomics Platform"/>
            <consortium name="The Broad Institute Genome Sequencing Center for Infectious Disease"/>
            <person name="Wu L."/>
            <person name="Ma J."/>
        </authorList>
    </citation>
    <scope>NUCLEOTIDE SEQUENCE [LARGE SCALE GENOMIC DNA]</scope>
    <source>
        <strain evidence="13">CGMCC 1.8860</strain>
    </source>
</reference>
<dbReference type="InterPro" id="IPR013783">
    <property type="entry name" value="Ig-like_fold"/>
</dbReference>
<dbReference type="RefSeq" id="WP_188689408.1">
    <property type="nucleotide sequence ID" value="NZ_BMLY01000001.1"/>
</dbReference>
<proteinExistence type="inferred from homology"/>
<sequence length="246" mass="26469">MNIRNLISHVSAVAVLIAGALLPFNAQASIVLAGTRVVFNAADTEVTLKMTNNGKLPGLAQVWLDTGDADADPTKVSVPFLLTPPVARIDPTKSQTVRITYTGEPLAQDKETLFWFNMLEIPPKPDAKEASANYMQLAFRSRIKFFYRPAGLSISPTEAPKKLTWHASTQAGKPALQINNPTPYYITVAEATVGRDANVPKSTDSIMVAPGGNALMPMSASVKSGQVFFQTVDDYGASLKYDAALQ</sequence>
<dbReference type="Proteomes" id="UP000621859">
    <property type="component" value="Unassembled WGS sequence"/>
</dbReference>
<dbReference type="PRINTS" id="PR00969">
    <property type="entry name" value="CHAPERONPILI"/>
</dbReference>
<dbReference type="SUPFAM" id="SSF49584">
    <property type="entry name" value="Periplasmic chaperone C-domain"/>
    <property type="match status" value="1"/>
</dbReference>
<dbReference type="InterPro" id="IPR008962">
    <property type="entry name" value="PapD-like_sf"/>
</dbReference>
<evidence type="ECO:0000256" key="8">
    <source>
        <dbReference type="RuleBase" id="RU003918"/>
    </source>
</evidence>
<feature type="signal peptide" evidence="9">
    <location>
        <begin position="1"/>
        <end position="28"/>
    </location>
</feature>
<comment type="subcellular location">
    <subcellularLocation>
        <location evidence="1 8">Periplasm</location>
    </subcellularLocation>
</comment>
<evidence type="ECO:0000256" key="9">
    <source>
        <dbReference type="SAM" id="SignalP"/>
    </source>
</evidence>
<evidence type="ECO:0000313" key="12">
    <source>
        <dbReference type="EMBL" id="GGP25094.1"/>
    </source>
</evidence>
<evidence type="ECO:0000313" key="13">
    <source>
        <dbReference type="Proteomes" id="UP000621859"/>
    </source>
</evidence>
<keyword evidence="13" id="KW-1185">Reference proteome</keyword>
<comment type="similarity">
    <text evidence="2 8">Belongs to the periplasmic pilus chaperone family.</text>
</comment>
<evidence type="ECO:0000256" key="7">
    <source>
        <dbReference type="ARBA" id="ARBA00023319"/>
    </source>
</evidence>
<comment type="caution">
    <text evidence="12">The sequence shown here is derived from an EMBL/GenBank/DDBJ whole genome shotgun (WGS) entry which is preliminary data.</text>
</comment>
<dbReference type="InterPro" id="IPR016147">
    <property type="entry name" value="Pili_assmbl_chaperone_N"/>
</dbReference>
<evidence type="ECO:0000259" key="10">
    <source>
        <dbReference type="Pfam" id="PF00345"/>
    </source>
</evidence>
<keyword evidence="4 9" id="KW-0732">Signal</keyword>
<protein>
    <submittedName>
        <fullName evidence="12">Fimbrial chaperone</fullName>
    </submittedName>
</protein>
<keyword evidence="6 8" id="KW-0143">Chaperone</keyword>
<dbReference type="InterPro" id="IPR016148">
    <property type="entry name" value="Pili_assmbl_chaperone_C"/>
</dbReference>
<gene>
    <name evidence="12" type="ORF">GCM10010971_09130</name>
</gene>
<keyword evidence="5" id="KW-0574">Periplasm</keyword>
<feature type="chain" id="PRO_5045786867" evidence="9">
    <location>
        <begin position="29"/>
        <end position="246"/>
    </location>
</feature>
<feature type="domain" description="Pili assembly chaperone N-terminal" evidence="10">
    <location>
        <begin position="29"/>
        <end position="152"/>
    </location>
</feature>
<dbReference type="InterPro" id="IPR001829">
    <property type="entry name" value="Pili_assmbl_chaperone_bac"/>
</dbReference>
<feature type="domain" description="Pili assembly chaperone C-terminal" evidence="11">
    <location>
        <begin position="178"/>
        <end position="237"/>
    </location>
</feature>
<name>A0ABQ2PJD9_9NEIS</name>
<keyword evidence="3" id="KW-1029">Fimbrium biogenesis</keyword>
<dbReference type="InterPro" id="IPR018046">
    <property type="entry name" value="Pili_assmbl_chaperone_CS"/>
</dbReference>
<evidence type="ECO:0000259" key="11">
    <source>
        <dbReference type="Pfam" id="PF02753"/>
    </source>
</evidence>
<evidence type="ECO:0000256" key="5">
    <source>
        <dbReference type="ARBA" id="ARBA00022764"/>
    </source>
</evidence>
<evidence type="ECO:0000256" key="2">
    <source>
        <dbReference type="ARBA" id="ARBA00007399"/>
    </source>
</evidence>
<evidence type="ECO:0000256" key="3">
    <source>
        <dbReference type="ARBA" id="ARBA00022558"/>
    </source>
</evidence>
<accession>A0ABQ2PJD9</accession>
<dbReference type="Gene3D" id="2.60.40.10">
    <property type="entry name" value="Immunoglobulins"/>
    <property type="match status" value="2"/>
</dbReference>
<dbReference type="EMBL" id="BMLY01000001">
    <property type="protein sequence ID" value="GGP25094.1"/>
    <property type="molecule type" value="Genomic_DNA"/>
</dbReference>
<dbReference type="PANTHER" id="PTHR30251">
    <property type="entry name" value="PILUS ASSEMBLY CHAPERONE"/>
    <property type="match status" value="1"/>
</dbReference>
<dbReference type="Pfam" id="PF00345">
    <property type="entry name" value="PapD_N"/>
    <property type="match status" value="1"/>
</dbReference>
<organism evidence="12 13">
    <name type="scientific">Silvimonas amylolytica</name>
    <dbReference type="NCBI Taxonomy" id="449663"/>
    <lineage>
        <taxon>Bacteria</taxon>
        <taxon>Pseudomonadati</taxon>
        <taxon>Pseudomonadota</taxon>
        <taxon>Betaproteobacteria</taxon>
        <taxon>Neisseriales</taxon>
        <taxon>Chitinibacteraceae</taxon>
        <taxon>Silvimonas</taxon>
    </lineage>
</organism>
<dbReference type="SUPFAM" id="SSF49354">
    <property type="entry name" value="PapD-like"/>
    <property type="match status" value="1"/>
</dbReference>
<dbReference type="InterPro" id="IPR050643">
    <property type="entry name" value="Periplasmic_pilus_chap"/>
</dbReference>
<evidence type="ECO:0000256" key="1">
    <source>
        <dbReference type="ARBA" id="ARBA00004418"/>
    </source>
</evidence>
<dbReference type="PANTHER" id="PTHR30251:SF2">
    <property type="entry name" value="FIMBRIAL CHAPERONE YADV-RELATED"/>
    <property type="match status" value="1"/>
</dbReference>